<feature type="signal peptide" evidence="1">
    <location>
        <begin position="1"/>
        <end position="27"/>
    </location>
</feature>
<protein>
    <recommendedName>
        <fullName evidence="4">Secreted protein</fullName>
    </recommendedName>
</protein>
<reference evidence="2 3" key="1">
    <citation type="submission" date="2017-03" db="EMBL/GenBank/DDBJ databases">
        <title>Draft genome sequence of Streptomyces scabrisporus NF3, endophyte isolated from Amphipterygium adstringens.</title>
        <authorList>
            <person name="Vazquez M."/>
            <person name="Ceapa C.D."/>
            <person name="Rodriguez Luna D."/>
            <person name="Sanchez Esquivel S."/>
        </authorList>
    </citation>
    <scope>NUCLEOTIDE SEQUENCE [LARGE SCALE GENOMIC DNA]</scope>
    <source>
        <strain evidence="2 3">NF3</strain>
    </source>
</reference>
<comment type="caution">
    <text evidence="2">The sequence shown here is derived from an EMBL/GenBank/DDBJ whole genome shotgun (WGS) entry which is preliminary data.</text>
</comment>
<dbReference type="OrthoDB" id="3872474at2"/>
<gene>
    <name evidence="2" type="ORF">B4N89_38970</name>
</gene>
<evidence type="ECO:0000313" key="3">
    <source>
        <dbReference type="Proteomes" id="UP000190037"/>
    </source>
</evidence>
<evidence type="ECO:0000256" key="1">
    <source>
        <dbReference type="SAM" id="SignalP"/>
    </source>
</evidence>
<dbReference type="EMBL" id="MWQN01000003">
    <property type="protein sequence ID" value="OPC78179.1"/>
    <property type="molecule type" value="Genomic_DNA"/>
</dbReference>
<keyword evidence="1" id="KW-0732">Signal</keyword>
<dbReference type="Proteomes" id="UP000190037">
    <property type="component" value="Unassembled WGS sequence"/>
</dbReference>
<organism evidence="2 3">
    <name type="scientific">Embleya scabrispora</name>
    <dbReference type="NCBI Taxonomy" id="159449"/>
    <lineage>
        <taxon>Bacteria</taxon>
        <taxon>Bacillati</taxon>
        <taxon>Actinomycetota</taxon>
        <taxon>Actinomycetes</taxon>
        <taxon>Kitasatosporales</taxon>
        <taxon>Streptomycetaceae</taxon>
        <taxon>Embleya</taxon>
    </lineage>
</organism>
<keyword evidence="3" id="KW-1185">Reference proteome</keyword>
<dbReference type="AlphaFoldDB" id="A0A1T3NMZ2"/>
<evidence type="ECO:0000313" key="2">
    <source>
        <dbReference type="EMBL" id="OPC78179.1"/>
    </source>
</evidence>
<sequence>MKKVITTAAAICVTGLSVLATAPVASADDAQPTTPTSVTCGTYGLQSGLSTKVCAEVTGGNVQLFGQVGLAGPPSPGGPYPRPLPVTLRLTGNVSGVSLGAVGRNEVFDFTTIKVYGVGGAITCGSTIHGSFEVESYQWPARPVTLDLPAPC</sequence>
<proteinExistence type="predicted"/>
<evidence type="ECO:0008006" key="4">
    <source>
        <dbReference type="Google" id="ProtNLM"/>
    </source>
</evidence>
<name>A0A1T3NMZ2_9ACTN</name>
<accession>A0A1T3NMZ2</accession>
<dbReference type="RefSeq" id="WP_078981274.1">
    <property type="nucleotide sequence ID" value="NZ_MWQN01000003.1"/>
</dbReference>
<feature type="chain" id="PRO_5013340996" description="Secreted protein" evidence="1">
    <location>
        <begin position="28"/>
        <end position="152"/>
    </location>
</feature>